<gene>
    <name evidence="4" type="primary">fumB</name>
    <name evidence="4" type="ORF">DDT42_00261</name>
</gene>
<reference evidence="4 5" key="1">
    <citation type="journal article" date="2021" name="bioRxiv">
        <title>Unique metabolic strategies in Hadean analogues reveal hints for primordial physiology.</title>
        <authorList>
            <person name="Nobu M.K."/>
            <person name="Nakai R."/>
            <person name="Tamazawa S."/>
            <person name="Mori H."/>
            <person name="Toyoda A."/>
            <person name="Ijiri A."/>
            <person name="Suzuki S."/>
            <person name="Kurokawa K."/>
            <person name="Kamagata Y."/>
            <person name="Tamaki H."/>
        </authorList>
    </citation>
    <scope>NUCLEOTIDE SEQUENCE [LARGE SCALE GENOMIC DNA]</scope>
    <source>
        <strain evidence="4">BS525</strain>
    </source>
</reference>
<dbReference type="Gene3D" id="3.20.130.10">
    <property type="entry name" value="Fe-S hydro-lyase, tartrate dehydratase beta-type, catalytic domain"/>
    <property type="match status" value="1"/>
</dbReference>
<evidence type="ECO:0000256" key="1">
    <source>
        <dbReference type="ARBA" id="ARBA00008876"/>
    </source>
</evidence>
<dbReference type="EC" id="4.2.1.2" evidence="4"/>
<dbReference type="EMBL" id="QLTW01000007">
    <property type="protein sequence ID" value="MBT9144420.1"/>
    <property type="molecule type" value="Genomic_DNA"/>
</dbReference>
<dbReference type="NCBIfam" id="NF005310">
    <property type="entry name" value="PRK06842.1"/>
    <property type="match status" value="1"/>
</dbReference>
<dbReference type="SUPFAM" id="SSF117457">
    <property type="entry name" value="FumA C-terminal domain-like"/>
    <property type="match status" value="1"/>
</dbReference>
<proteinExistence type="inferred from homology"/>
<dbReference type="PANTHER" id="PTHR43351:SF2">
    <property type="entry name" value="L(+)-TARTRATE DEHYDRATASE SUBUNIT BETA-RELATED"/>
    <property type="match status" value="1"/>
</dbReference>
<dbReference type="PANTHER" id="PTHR43351">
    <property type="entry name" value="L(+)-TARTRATE DEHYDRATASE SUBUNIT BETA"/>
    <property type="match status" value="1"/>
</dbReference>
<sequence>MAVYKITPPLTEEVVSLLKAGDEVFITGIIYAARDAAHKKLVDLIKDGKELPFDIKGQIVYYVGPSPAKPGQPIGSAGPTTSERMDAYTPTLLKLGLKGMIGKGFRSKEVKESLVKEKGVYFAAIGGAGALLAKAIKGSRIIAYEELGPETIRELIVEDFPAIVINDVYGNDLYEEGVSKYQK</sequence>
<organism evidence="4 5">
    <name type="scientific">Psychracetigena formicireducens</name>
    <dbReference type="NCBI Taxonomy" id="2986056"/>
    <lineage>
        <taxon>Bacteria</taxon>
        <taxon>Bacillati</taxon>
        <taxon>Candidatus Lithacetigenota</taxon>
        <taxon>Candidatus Psychracetigena</taxon>
    </lineage>
</organism>
<dbReference type="AlphaFoldDB" id="A0A9E2F5J2"/>
<evidence type="ECO:0000313" key="4">
    <source>
        <dbReference type="EMBL" id="MBT9144420.1"/>
    </source>
</evidence>
<keyword evidence="2 4" id="KW-0456">Lyase</keyword>
<feature type="domain" description="Fe-S hydro-lyase tartrate dehydratase beta-type catalytic" evidence="3">
    <location>
        <begin position="9"/>
        <end position="176"/>
    </location>
</feature>
<dbReference type="InterPro" id="IPR036660">
    <property type="entry name" value="Fe-S_hydroAse_TtdB_cat_sf"/>
</dbReference>
<comment type="caution">
    <text evidence="4">The sequence shown here is derived from an EMBL/GenBank/DDBJ whole genome shotgun (WGS) entry which is preliminary data.</text>
</comment>
<dbReference type="Pfam" id="PF05683">
    <property type="entry name" value="Fumerase_C"/>
    <property type="match status" value="1"/>
</dbReference>
<comment type="similarity">
    <text evidence="1">Belongs to the class-I fumarase family.</text>
</comment>
<evidence type="ECO:0000259" key="3">
    <source>
        <dbReference type="Pfam" id="PF05683"/>
    </source>
</evidence>
<dbReference type="Proteomes" id="UP000811545">
    <property type="component" value="Unassembled WGS sequence"/>
</dbReference>
<evidence type="ECO:0000313" key="5">
    <source>
        <dbReference type="Proteomes" id="UP000811545"/>
    </source>
</evidence>
<protein>
    <submittedName>
        <fullName evidence="4">Fumarate hydratase class I, anaerobic</fullName>
        <ecNumber evidence="4">4.2.1.2</ecNumber>
    </submittedName>
</protein>
<dbReference type="InterPro" id="IPR004647">
    <property type="entry name" value="Fe-S_hydro-lyase_TtdB-typ_cat"/>
</dbReference>
<dbReference type="GO" id="GO:0004333">
    <property type="term" value="F:fumarate hydratase activity"/>
    <property type="evidence" value="ECO:0007669"/>
    <property type="project" value="UniProtKB-EC"/>
</dbReference>
<evidence type="ECO:0000256" key="2">
    <source>
        <dbReference type="ARBA" id="ARBA00023239"/>
    </source>
</evidence>
<name>A0A9E2F5J2_PSYF1</name>
<accession>A0A9E2F5J2</accession>
<dbReference type="NCBIfam" id="TIGR00723">
    <property type="entry name" value="ttdB_fumA_fumB"/>
    <property type="match status" value="1"/>
</dbReference>